<gene>
    <name evidence="2" type="ORF">GCM10022229_14720</name>
</gene>
<reference evidence="3" key="1">
    <citation type="journal article" date="2019" name="Int. J. Syst. Evol. Microbiol.">
        <title>The Global Catalogue of Microorganisms (GCM) 10K type strain sequencing project: providing services to taxonomists for standard genome sequencing and annotation.</title>
        <authorList>
            <consortium name="The Broad Institute Genomics Platform"/>
            <consortium name="The Broad Institute Genome Sequencing Center for Infectious Disease"/>
            <person name="Wu L."/>
            <person name="Ma J."/>
        </authorList>
    </citation>
    <scope>NUCLEOTIDE SEQUENCE [LARGE SCALE GENOMIC DNA]</scope>
    <source>
        <strain evidence="3">JCM 16916</strain>
    </source>
</reference>
<comment type="caution">
    <text evidence="2">The sequence shown here is derived from an EMBL/GenBank/DDBJ whole genome shotgun (WGS) entry which is preliminary data.</text>
</comment>
<dbReference type="RefSeq" id="WP_344759322.1">
    <property type="nucleotide sequence ID" value="NZ_BAAAZU010000006.1"/>
</dbReference>
<dbReference type="EMBL" id="BAAAZU010000006">
    <property type="protein sequence ID" value="GAA3922002.1"/>
    <property type="molecule type" value="Genomic_DNA"/>
</dbReference>
<dbReference type="PANTHER" id="PTHR37530:SF1">
    <property type="entry name" value="OUTER MEMBRANE PROTEIN SLP"/>
    <property type="match status" value="1"/>
</dbReference>
<evidence type="ECO:0000256" key="1">
    <source>
        <dbReference type="SAM" id="SignalP"/>
    </source>
</evidence>
<protein>
    <submittedName>
        <fullName evidence="2">Slp family lipoprotein</fullName>
    </submittedName>
</protein>
<dbReference type="InterPro" id="IPR004658">
    <property type="entry name" value="OMP_Slp"/>
</dbReference>
<proteinExistence type="predicted"/>
<feature type="chain" id="PRO_5047518256" evidence="1">
    <location>
        <begin position="18"/>
        <end position="162"/>
    </location>
</feature>
<dbReference type="PIRSF" id="PIRSF004982">
    <property type="entry name" value="SlP"/>
    <property type="match status" value="1"/>
</dbReference>
<accession>A0ABP7MFW0</accession>
<dbReference type="Pfam" id="PF03843">
    <property type="entry name" value="Slp"/>
    <property type="match status" value="1"/>
</dbReference>
<name>A0ABP7MFW0_9GAMM</name>
<keyword evidence="2" id="KW-0449">Lipoprotein</keyword>
<evidence type="ECO:0000313" key="2">
    <source>
        <dbReference type="EMBL" id="GAA3922002.1"/>
    </source>
</evidence>
<organism evidence="2 3">
    <name type="scientific">Luteimonas lutimaris</name>
    <dbReference type="NCBI Taxonomy" id="698645"/>
    <lineage>
        <taxon>Bacteria</taxon>
        <taxon>Pseudomonadati</taxon>
        <taxon>Pseudomonadota</taxon>
        <taxon>Gammaproteobacteria</taxon>
        <taxon>Lysobacterales</taxon>
        <taxon>Lysobacteraceae</taxon>
        <taxon>Luteimonas</taxon>
    </lineage>
</organism>
<keyword evidence="1" id="KW-0732">Signal</keyword>
<dbReference type="PANTHER" id="PTHR37530">
    <property type="entry name" value="OUTER MEMBRANE PROTEIN SLP"/>
    <property type="match status" value="1"/>
</dbReference>
<dbReference type="PROSITE" id="PS51257">
    <property type="entry name" value="PROKAR_LIPOPROTEIN"/>
    <property type="match status" value="1"/>
</dbReference>
<evidence type="ECO:0000313" key="3">
    <source>
        <dbReference type="Proteomes" id="UP001501727"/>
    </source>
</evidence>
<feature type="signal peptide" evidence="1">
    <location>
        <begin position="1"/>
        <end position="17"/>
    </location>
</feature>
<sequence length="162" mass="18311">MNVRTLAAAGLASVLLAACSTVPQPLQGEFNPITPREAAQLDSTGAPVRWGGRIVQVEPKENRTCFEIVSTRLTASGRPYWAEDDTGGRFIACRAGFYDPAVFERNREISFTGHIDGYENRRIGGYDYRFPHVAADVVYLWPIRERVNVVTRPAPWPWWGWW</sequence>
<keyword evidence="3" id="KW-1185">Reference proteome</keyword>
<dbReference type="Proteomes" id="UP001501727">
    <property type="component" value="Unassembled WGS sequence"/>
</dbReference>